<protein>
    <recommendedName>
        <fullName evidence="3">Transmembrane protein</fullName>
    </recommendedName>
</protein>
<keyword evidence="1" id="KW-1133">Transmembrane helix</keyword>
<dbReference type="EMBL" id="BT135339">
    <property type="protein sequence ID" value="AFK35134.1"/>
    <property type="molecule type" value="mRNA"/>
</dbReference>
<sequence length="40" mass="4599">MTITQMKMSLLLLERLCCRLLVIGRVLTGLVTSLLRLMKH</sequence>
<name>I3S4E2_MEDTR</name>
<evidence type="ECO:0000313" key="2">
    <source>
        <dbReference type="EMBL" id="AFK35134.1"/>
    </source>
</evidence>
<accession>I3S4E2</accession>
<reference evidence="2" key="1">
    <citation type="submission" date="2012-05" db="EMBL/GenBank/DDBJ databases">
        <authorList>
            <person name="Krishnakumar V."/>
            <person name="Cheung F."/>
            <person name="Xiao Y."/>
            <person name="Chan A."/>
            <person name="Moskal W.A."/>
            <person name="Town C.D."/>
        </authorList>
    </citation>
    <scope>NUCLEOTIDE SEQUENCE</scope>
</reference>
<dbReference type="AlphaFoldDB" id="I3S4E2"/>
<organism evidence="2">
    <name type="scientific">Medicago truncatula</name>
    <name type="common">Barrel medic</name>
    <name type="synonym">Medicago tribuloides</name>
    <dbReference type="NCBI Taxonomy" id="3880"/>
    <lineage>
        <taxon>Eukaryota</taxon>
        <taxon>Viridiplantae</taxon>
        <taxon>Streptophyta</taxon>
        <taxon>Embryophyta</taxon>
        <taxon>Tracheophyta</taxon>
        <taxon>Spermatophyta</taxon>
        <taxon>Magnoliopsida</taxon>
        <taxon>eudicotyledons</taxon>
        <taxon>Gunneridae</taxon>
        <taxon>Pentapetalae</taxon>
        <taxon>rosids</taxon>
        <taxon>fabids</taxon>
        <taxon>Fabales</taxon>
        <taxon>Fabaceae</taxon>
        <taxon>Papilionoideae</taxon>
        <taxon>50 kb inversion clade</taxon>
        <taxon>NPAAA clade</taxon>
        <taxon>Hologalegina</taxon>
        <taxon>IRL clade</taxon>
        <taxon>Trifolieae</taxon>
        <taxon>Medicago</taxon>
    </lineage>
</organism>
<evidence type="ECO:0000256" key="1">
    <source>
        <dbReference type="SAM" id="Phobius"/>
    </source>
</evidence>
<feature type="transmembrane region" description="Helical" evidence="1">
    <location>
        <begin position="20"/>
        <end position="38"/>
    </location>
</feature>
<proteinExistence type="evidence at transcript level"/>
<keyword evidence="1" id="KW-0812">Transmembrane</keyword>
<keyword evidence="1" id="KW-0472">Membrane</keyword>
<evidence type="ECO:0008006" key="3">
    <source>
        <dbReference type="Google" id="ProtNLM"/>
    </source>
</evidence>